<evidence type="ECO:0000313" key="1">
    <source>
        <dbReference type="EnsemblPlants" id="Solyc02g021630.1.1"/>
    </source>
</evidence>
<organism evidence="1">
    <name type="scientific">Solanum lycopersicum</name>
    <name type="common">Tomato</name>
    <name type="synonym">Lycopersicon esculentum</name>
    <dbReference type="NCBI Taxonomy" id="4081"/>
    <lineage>
        <taxon>Eukaryota</taxon>
        <taxon>Viridiplantae</taxon>
        <taxon>Streptophyta</taxon>
        <taxon>Embryophyta</taxon>
        <taxon>Tracheophyta</taxon>
        <taxon>Spermatophyta</taxon>
        <taxon>Magnoliopsida</taxon>
        <taxon>eudicotyledons</taxon>
        <taxon>Gunneridae</taxon>
        <taxon>Pentapetalae</taxon>
        <taxon>asterids</taxon>
        <taxon>lamiids</taxon>
        <taxon>Solanales</taxon>
        <taxon>Solanaceae</taxon>
        <taxon>Solanoideae</taxon>
        <taxon>Solaneae</taxon>
        <taxon>Solanum</taxon>
        <taxon>Solanum subgen. Lycopersicon</taxon>
    </lineage>
</organism>
<evidence type="ECO:0000313" key="2">
    <source>
        <dbReference type="Proteomes" id="UP000004994"/>
    </source>
</evidence>
<dbReference type="PaxDb" id="4081-Solyc02g021630.1.1"/>
<accession>K4B511</accession>
<reference evidence="1" key="1">
    <citation type="journal article" date="2012" name="Nature">
        <title>The tomato genome sequence provides insights into fleshy fruit evolution.</title>
        <authorList>
            <consortium name="Tomato Genome Consortium"/>
        </authorList>
    </citation>
    <scope>NUCLEOTIDE SEQUENCE [LARGE SCALE GENOMIC DNA]</scope>
    <source>
        <strain evidence="1">cv. Heinz 1706</strain>
    </source>
</reference>
<protein>
    <submittedName>
        <fullName evidence="1">Uncharacterized protein</fullName>
    </submittedName>
</protein>
<proteinExistence type="predicted"/>
<dbReference type="EnsemblPlants" id="Solyc02g021630.1.1">
    <property type="protein sequence ID" value="Solyc02g021630.1.1"/>
    <property type="gene ID" value="Solyc02g021630.1"/>
</dbReference>
<dbReference type="Proteomes" id="UP000004994">
    <property type="component" value="Chromosome 2"/>
</dbReference>
<dbReference type="HOGENOM" id="CLU_3261527_0_0_1"/>
<sequence length="42" mass="4761">MCQNWFRVISSSLAHLQSSQGYYDITVCCAQNSVEISHHGFL</sequence>
<dbReference type="InParanoid" id="K4B511"/>
<dbReference type="AlphaFoldDB" id="K4B511"/>
<dbReference type="Gramene" id="Solyc02g021630.1.1">
    <property type="protein sequence ID" value="Solyc02g021630.1.1"/>
    <property type="gene ID" value="Solyc02g021630.1"/>
</dbReference>
<reference evidence="1" key="2">
    <citation type="submission" date="2015-06" db="UniProtKB">
        <authorList>
            <consortium name="EnsemblPlants"/>
        </authorList>
    </citation>
    <scope>IDENTIFICATION</scope>
    <source>
        <strain evidence="1">cv. Heinz 1706</strain>
    </source>
</reference>
<name>K4B511_SOLLC</name>
<keyword evidence="2" id="KW-1185">Reference proteome</keyword>